<dbReference type="RefSeq" id="WP_043911728.1">
    <property type="nucleotide sequence ID" value="NZ_BMRI01000026.1"/>
</dbReference>
<proteinExistence type="predicted"/>
<name>A0A0D0Q3B6_KITGR</name>
<evidence type="ECO:0000313" key="3">
    <source>
        <dbReference type="Proteomes" id="UP000032066"/>
    </source>
</evidence>
<dbReference type="EMBL" id="JXZB01000002">
    <property type="protein sequence ID" value="KIQ65458.1"/>
    <property type="molecule type" value="Genomic_DNA"/>
</dbReference>
<protein>
    <submittedName>
        <fullName evidence="2">Uncharacterized protein</fullName>
    </submittedName>
</protein>
<accession>A0A0D0Q3B6</accession>
<gene>
    <name evidence="2" type="ORF">TR51_16360</name>
</gene>
<organism evidence="2 3">
    <name type="scientific">Kitasatospora griseola</name>
    <name type="common">Streptomyces griseolosporeus</name>
    <dbReference type="NCBI Taxonomy" id="2064"/>
    <lineage>
        <taxon>Bacteria</taxon>
        <taxon>Bacillati</taxon>
        <taxon>Actinomycetota</taxon>
        <taxon>Actinomycetes</taxon>
        <taxon>Kitasatosporales</taxon>
        <taxon>Streptomycetaceae</taxon>
        <taxon>Kitasatospora</taxon>
    </lineage>
</organism>
<keyword evidence="1" id="KW-0812">Transmembrane</keyword>
<dbReference type="PATRIC" id="fig|2064.6.peg.3510"/>
<reference evidence="2 3" key="1">
    <citation type="submission" date="2015-02" db="EMBL/GenBank/DDBJ databases">
        <title>Draft genome sequence of Kitasatospora griseola MF730-N6, a bafilomycin, terpentecin and satosporin producer.</title>
        <authorList>
            <person name="Arens J.C."/>
            <person name="Haltli B."/>
            <person name="Kerr R.G."/>
        </authorList>
    </citation>
    <scope>NUCLEOTIDE SEQUENCE [LARGE SCALE GENOMIC DNA]</scope>
    <source>
        <strain evidence="2 3">MF730-N6</strain>
    </source>
</reference>
<keyword evidence="1" id="KW-1133">Transmembrane helix</keyword>
<dbReference type="AlphaFoldDB" id="A0A0D0Q3B6"/>
<feature type="transmembrane region" description="Helical" evidence="1">
    <location>
        <begin position="35"/>
        <end position="55"/>
    </location>
</feature>
<dbReference type="Proteomes" id="UP000032066">
    <property type="component" value="Unassembled WGS sequence"/>
</dbReference>
<evidence type="ECO:0000256" key="1">
    <source>
        <dbReference type="SAM" id="Phobius"/>
    </source>
</evidence>
<comment type="caution">
    <text evidence="2">The sequence shown here is derived from an EMBL/GenBank/DDBJ whole genome shotgun (WGS) entry which is preliminary data.</text>
</comment>
<keyword evidence="1" id="KW-0472">Membrane</keyword>
<sequence>MPRRPSPQPSLARAATGIGVVGGSTGLGVVAGAPWWAILACQGTALLVAALHLVFPQESADRLEWWRLWWTRGAAPTNDPAP</sequence>
<dbReference type="OrthoDB" id="4261366at2"/>
<evidence type="ECO:0000313" key="2">
    <source>
        <dbReference type="EMBL" id="KIQ65458.1"/>
    </source>
</evidence>
<keyword evidence="3" id="KW-1185">Reference proteome</keyword>